<evidence type="ECO:0000313" key="2">
    <source>
        <dbReference type="EMBL" id="VDP80858.1"/>
    </source>
</evidence>
<feature type="compositionally biased region" description="Polar residues" evidence="1">
    <location>
        <begin position="105"/>
        <end position="157"/>
    </location>
</feature>
<accession>A0A183PZP6</accession>
<evidence type="ECO:0000256" key="1">
    <source>
        <dbReference type="SAM" id="MobiDB-lite"/>
    </source>
</evidence>
<dbReference type="EMBL" id="UZAL01043089">
    <property type="protein sequence ID" value="VDP80858.1"/>
    <property type="molecule type" value="Genomic_DNA"/>
</dbReference>
<dbReference type="AlphaFoldDB" id="A0A183PZP6"/>
<organism evidence="2 3">
    <name type="scientific">Schistosoma mattheei</name>
    <dbReference type="NCBI Taxonomy" id="31246"/>
    <lineage>
        <taxon>Eukaryota</taxon>
        <taxon>Metazoa</taxon>
        <taxon>Spiralia</taxon>
        <taxon>Lophotrochozoa</taxon>
        <taxon>Platyhelminthes</taxon>
        <taxon>Trematoda</taxon>
        <taxon>Digenea</taxon>
        <taxon>Strigeidida</taxon>
        <taxon>Schistosomatoidea</taxon>
        <taxon>Schistosomatidae</taxon>
        <taxon>Schistosoma</taxon>
    </lineage>
</organism>
<reference evidence="2 3" key="1">
    <citation type="submission" date="2018-11" db="EMBL/GenBank/DDBJ databases">
        <authorList>
            <consortium name="Pathogen Informatics"/>
        </authorList>
    </citation>
    <scope>NUCLEOTIDE SEQUENCE [LARGE SCALE GENOMIC DNA]</scope>
    <source>
        <strain>Denwood</strain>
        <strain evidence="3">Zambia</strain>
    </source>
</reference>
<name>A0A183PZP6_9TREM</name>
<gene>
    <name evidence="2" type="ORF">SMTD_LOCUS19832</name>
</gene>
<feature type="compositionally biased region" description="Low complexity" evidence="1">
    <location>
        <begin position="94"/>
        <end position="104"/>
    </location>
</feature>
<evidence type="ECO:0000313" key="3">
    <source>
        <dbReference type="Proteomes" id="UP000269396"/>
    </source>
</evidence>
<keyword evidence="3" id="KW-1185">Reference proteome</keyword>
<dbReference type="Proteomes" id="UP000269396">
    <property type="component" value="Unassembled WGS sequence"/>
</dbReference>
<feature type="non-terminal residue" evidence="2">
    <location>
        <position position="286"/>
    </location>
</feature>
<dbReference type="STRING" id="31246.A0A183PZP6"/>
<protein>
    <submittedName>
        <fullName evidence="2">Uncharacterized protein</fullName>
    </submittedName>
</protein>
<proteinExistence type="predicted"/>
<feature type="region of interest" description="Disordered" evidence="1">
    <location>
        <begin position="94"/>
        <end position="157"/>
    </location>
</feature>
<sequence>MAGTGDPDMYTPNGHTYSSLVDETNRFRSYPTYTQQLSHHLPHGTTVRQSVLAAASTTSNNSFFQQESSNSLLLNQTCSVPSNVTSNNTTTATITTTNNNNNNNGEESLTNGHFQSPMSHSNVSATNTFTTSLAPNSDKTPQLPSSSKSNTSIDECRRNSVTNTMLNTSSNRSEQVKATLQLPSIPRQCEWNIKVGSPTLAEVQKAVVNLKRGRAAGPDGLAPEVFKDGGPTLAISLISKIRASIIIGHLTKTRELQTRENQAGFRPGCHRIEHIFTILQVLEHRH</sequence>